<comment type="similarity">
    <text evidence="7">Belongs to the binding-protein-dependent transport system permease family. OppBC subfamily.</text>
</comment>
<evidence type="ECO:0000256" key="9">
    <source>
        <dbReference type="SAM" id="MobiDB-lite"/>
    </source>
</evidence>
<accession>A0A4S4JYV2</accession>
<feature type="transmembrane region" description="Helical" evidence="8">
    <location>
        <begin position="102"/>
        <end position="127"/>
    </location>
</feature>
<evidence type="ECO:0000256" key="7">
    <source>
        <dbReference type="ARBA" id="ARBA00024202"/>
    </source>
</evidence>
<keyword evidence="6 8" id="KW-0472">Membrane</keyword>
<dbReference type="SUPFAM" id="SSF161098">
    <property type="entry name" value="MetI-like"/>
    <property type="match status" value="1"/>
</dbReference>
<name>A0A4S4JYV2_ALKAL</name>
<keyword evidence="4 8" id="KW-0812">Transmembrane</keyword>
<dbReference type="Pfam" id="PF00528">
    <property type="entry name" value="BPD_transp_1"/>
    <property type="match status" value="1"/>
</dbReference>
<dbReference type="NCBIfam" id="NF045474">
    <property type="entry name" value="Opp2C"/>
    <property type="match status" value="1"/>
</dbReference>
<organism evidence="11 12">
    <name type="scientific">Alkalihalobacillus alcalophilus ATCC 27647 = CGMCC 1.3604</name>
    <dbReference type="NCBI Taxonomy" id="1218173"/>
    <lineage>
        <taxon>Bacteria</taxon>
        <taxon>Bacillati</taxon>
        <taxon>Bacillota</taxon>
        <taxon>Bacilli</taxon>
        <taxon>Bacillales</taxon>
        <taxon>Bacillaceae</taxon>
        <taxon>Alkalihalobacillus</taxon>
    </lineage>
</organism>
<keyword evidence="5 8" id="KW-1133">Transmembrane helix</keyword>
<evidence type="ECO:0000256" key="5">
    <source>
        <dbReference type="ARBA" id="ARBA00022989"/>
    </source>
</evidence>
<evidence type="ECO:0000256" key="8">
    <source>
        <dbReference type="RuleBase" id="RU363032"/>
    </source>
</evidence>
<feature type="transmembrane region" description="Helical" evidence="8">
    <location>
        <begin position="139"/>
        <end position="160"/>
    </location>
</feature>
<dbReference type="InterPro" id="IPR000515">
    <property type="entry name" value="MetI-like"/>
</dbReference>
<dbReference type="PANTHER" id="PTHR43386">
    <property type="entry name" value="OLIGOPEPTIDE TRANSPORT SYSTEM PERMEASE PROTEIN APPC"/>
    <property type="match status" value="1"/>
</dbReference>
<dbReference type="CDD" id="cd06261">
    <property type="entry name" value="TM_PBP2"/>
    <property type="match status" value="1"/>
</dbReference>
<evidence type="ECO:0000313" key="11">
    <source>
        <dbReference type="EMBL" id="THG90401.1"/>
    </source>
</evidence>
<dbReference type="AlphaFoldDB" id="A0A4S4JYV2"/>
<evidence type="ECO:0000256" key="1">
    <source>
        <dbReference type="ARBA" id="ARBA00004651"/>
    </source>
</evidence>
<evidence type="ECO:0000256" key="2">
    <source>
        <dbReference type="ARBA" id="ARBA00022448"/>
    </source>
</evidence>
<sequence>MNNSMSQEVNTPSTSSPPPVNPRLESWKTFFKKLRKNKAAMFGGILILFFIIVAIIGPYITPYSPNQVNYSMKLAPPSADHWFGTDHHGRDIFSRIIHGMKITLSIGFVSVFASAIIGTIIGIISGYYGKRTDAIIMRIMDVLLAFPGILLALAIVSVLGPSIENVIIAVAIFSIPVFARIVRGSTLSVRKLEYIDAVKALGASDFRIIFKHILPNVTSPLIVQTTLSIATAILTASGLSFIGLGAQPPSPEWGAMLSDGRSYLYQAGHVALFPGMMIVIVVLAFNIFGDGLRDALDPKMKA</sequence>
<keyword evidence="2 8" id="KW-0813">Transport</keyword>
<dbReference type="GO" id="GO:0055085">
    <property type="term" value="P:transmembrane transport"/>
    <property type="evidence" value="ECO:0007669"/>
    <property type="project" value="InterPro"/>
</dbReference>
<feature type="region of interest" description="Disordered" evidence="9">
    <location>
        <begin position="1"/>
        <end position="21"/>
    </location>
</feature>
<feature type="transmembrane region" description="Helical" evidence="8">
    <location>
        <begin position="39"/>
        <end position="60"/>
    </location>
</feature>
<comment type="caution">
    <text evidence="11">The sequence shown here is derived from an EMBL/GenBank/DDBJ whole genome shotgun (WGS) entry which is preliminary data.</text>
</comment>
<dbReference type="InterPro" id="IPR025966">
    <property type="entry name" value="OppC_N"/>
</dbReference>
<dbReference type="EMBL" id="JALP01000155">
    <property type="protein sequence ID" value="THG90401.1"/>
    <property type="molecule type" value="Genomic_DNA"/>
</dbReference>
<dbReference type="PANTHER" id="PTHR43386:SF1">
    <property type="entry name" value="D,D-DIPEPTIDE TRANSPORT SYSTEM PERMEASE PROTEIN DDPC-RELATED"/>
    <property type="match status" value="1"/>
</dbReference>
<protein>
    <submittedName>
        <fullName evidence="11">Diguanylate cyclase</fullName>
    </submittedName>
</protein>
<reference evidence="11 12" key="1">
    <citation type="submission" date="2014-01" db="EMBL/GenBank/DDBJ databases">
        <title>Draft genome sequencing of Bacillus alcalophilus CGMCC 1.3604.</title>
        <authorList>
            <person name="Yang J."/>
            <person name="Diao L."/>
            <person name="Yang S."/>
        </authorList>
    </citation>
    <scope>NUCLEOTIDE SEQUENCE [LARGE SCALE GENOMIC DNA]</scope>
    <source>
        <strain evidence="11 12">CGMCC 1.3604</strain>
    </source>
</reference>
<dbReference type="InterPro" id="IPR035906">
    <property type="entry name" value="MetI-like_sf"/>
</dbReference>
<dbReference type="Proteomes" id="UP000297014">
    <property type="component" value="Unassembled WGS sequence"/>
</dbReference>
<proteinExistence type="inferred from homology"/>
<dbReference type="PROSITE" id="PS50928">
    <property type="entry name" value="ABC_TM1"/>
    <property type="match status" value="1"/>
</dbReference>
<dbReference type="InterPro" id="IPR053385">
    <property type="entry name" value="ABC_transport_permease"/>
</dbReference>
<feature type="transmembrane region" description="Helical" evidence="8">
    <location>
        <begin position="263"/>
        <end position="289"/>
    </location>
</feature>
<gene>
    <name evidence="11" type="ORF">AJ85_10970</name>
</gene>
<feature type="transmembrane region" description="Helical" evidence="8">
    <location>
        <begin position="221"/>
        <end position="243"/>
    </location>
</feature>
<feature type="domain" description="ABC transmembrane type-1" evidence="10">
    <location>
        <begin position="100"/>
        <end position="289"/>
    </location>
</feature>
<evidence type="ECO:0000256" key="3">
    <source>
        <dbReference type="ARBA" id="ARBA00022475"/>
    </source>
</evidence>
<evidence type="ECO:0000259" key="10">
    <source>
        <dbReference type="PROSITE" id="PS50928"/>
    </source>
</evidence>
<evidence type="ECO:0000256" key="4">
    <source>
        <dbReference type="ARBA" id="ARBA00022692"/>
    </source>
</evidence>
<dbReference type="Gene3D" id="1.10.3720.10">
    <property type="entry name" value="MetI-like"/>
    <property type="match status" value="1"/>
</dbReference>
<comment type="subcellular location">
    <subcellularLocation>
        <location evidence="1 8">Cell membrane</location>
        <topology evidence="1 8">Multi-pass membrane protein</topology>
    </subcellularLocation>
</comment>
<evidence type="ECO:0000313" key="12">
    <source>
        <dbReference type="Proteomes" id="UP000297014"/>
    </source>
</evidence>
<keyword evidence="3" id="KW-1003">Cell membrane</keyword>
<dbReference type="Pfam" id="PF12911">
    <property type="entry name" value="OppC_N"/>
    <property type="match status" value="1"/>
</dbReference>
<dbReference type="InterPro" id="IPR050366">
    <property type="entry name" value="BP-dependent_transpt_permease"/>
</dbReference>
<evidence type="ECO:0000256" key="6">
    <source>
        <dbReference type="ARBA" id="ARBA00023136"/>
    </source>
</evidence>
<feature type="transmembrane region" description="Helical" evidence="8">
    <location>
        <begin position="166"/>
        <end position="182"/>
    </location>
</feature>
<dbReference type="GO" id="GO:0005886">
    <property type="term" value="C:plasma membrane"/>
    <property type="evidence" value="ECO:0007669"/>
    <property type="project" value="UniProtKB-SubCell"/>
</dbReference>